<evidence type="ECO:0000256" key="5">
    <source>
        <dbReference type="ARBA" id="ARBA00022450"/>
    </source>
</evidence>
<dbReference type="PANTHER" id="PTHR45527">
    <property type="entry name" value="NONRIBOSOMAL PEPTIDE SYNTHETASE"/>
    <property type="match status" value="1"/>
</dbReference>
<dbReference type="InterPro" id="IPR020845">
    <property type="entry name" value="AMP-binding_CS"/>
</dbReference>
<evidence type="ECO:0000313" key="12">
    <source>
        <dbReference type="Proteomes" id="UP001367513"/>
    </source>
</evidence>
<feature type="domain" description="Carrier" evidence="10">
    <location>
        <begin position="3"/>
        <end position="76"/>
    </location>
</feature>
<dbReference type="SUPFAM" id="SSF56801">
    <property type="entry name" value="Acetyl-CoA synthetase-like"/>
    <property type="match status" value="1"/>
</dbReference>
<dbReference type="InterPro" id="IPR045851">
    <property type="entry name" value="AMP-bd_C_sf"/>
</dbReference>
<dbReference type="Pfam" id="PF00501">
    <property type="entry name" value="AMP-binding"/>
    <property type="match status" value="1"/>
</dbReference>
<dbReference type="Gene3D" id="1.10.1200.10">
    <property type="entry name" value="ACP-like"/>
    <property type="match status" value="2"/>
</dbReference>
<dbReference type="Proteomes" id="UP001367513">
    <property type="component" value="Unassembled WGS sequence"/>
</dbReference>
<comment type="pathway">
    <text evidence="2">Siderophore biosynthesis; mycobactin biosynthesis.</text>
</comment>
<evidence type="ECO:0000256" key="7">
    <source>
        <dbReference type="ARBA" id="ARBA00022598"/>
    </source>
</evidence>
<keyword evidence="7" id="KW-0436">Ligase</keyword>
<dbReference type="NCBIfam" id="TIGR01733">
    <property type="entry name" value="AA-adenyl-dom"/>
    <property type="match status" value="1"/>
</dbReference>
<organism evidence="11 12">
    <name type="scientific">Pseudonocardia alni subsp. carboxydivorans</name>
    <dbReference type="NCBI Taxonomy" id="415010"/>
    <lineage>
        <taxon>Bacteria</taxon>
        <taxon>Bacillati</taxon>
        <taxon>Actinomycetota</taxon>
        <taxon>Actinomycetes</taxon>
        <taxon>Pseudonocardiales</taxon>
        <taxon>Pseudonocardiaceae</taxon>
        <taxon>Pseudonocardia</taxon>
    </lineage>
</organism>
<dbReference type="InterPro" id="IPR042099">
    <property type="entry name" value="ANL_N_sf"/>
</dbReference>
<dbReference type="Gene3D" id="3.30.559.10">
    <property type="entry name" value="Chloramphenicol acetyltransferase-like domain"/>
    <property type="match status" value="1"/>
</dbReference>
<evidence type="ECO:0000313" key="11">
    <source>
        <dbReference type="EMBL" id="MEK6466881.1"/>
    </source>
</evidence>
<dbReference type="InterPro" id="IPR010071">
    <property type="entry name" value="AA_adenyl_dom"/>
</dbReference>
<dbReference type="PROSITE" id="PS50075">
    <property type="entry name" value="CARRIER"/>
    <property type="match status" value="2"/>
</dbReference>
<dbReference type="InterPro" id="IPR025110">
    <property type="entry name" value="AMP-bd_C"/>
</dbReference>
<comment type="similarity">
    <text evidence="3">Belongs to the ATP-dependent AMP-binding enzyme family. MbtB subfamily.</text>
</comment>
<evidence type="ECO:0000256" key="8">
    <source>
        <dbReference type="ARBA" id="ARBA00033440"/>
    </source>
</evidence>
<accession>A0ABU9AKC3</accession>
<dbReference type="InterPro" id="IPR020806">
    <property type="entry name" value="PKS_PP-bd"/>
</dbReference>
<dbReference type="InterPro" id="IPR057737">
    <property type="entry name" value="Condensation_MtbB-like"/>
</dbReference>
<feature type="domain" description="Carrier" evidence="10">
    <location>
        <begin position="1045"/>
        <end position="1122"/>
    </location>
</feature>
<feature type="region of interest" description="Disordered" evidence="9">
    <location>
        <begin position="76"/>
        <end position="101"/>
    </location>
</feature>
<dbReference type="RefSeq" id="WP_346104977.1">
    <property type="nucleotide sequence ID" value="NZ_BAAAOD010000041.1"/>
</dbReference>
<dbReference type="SMART" id="SM00823">
    <property type="entry name" value="PKS_PP"/>
    <property type="match status" value="2"/>
</dbReference>
<dbReference type="Gene3D" id="3.40.50.12780">
    <property type="entry name" value="N-terminal domain of ligase-like"/>
    <property type="match status" value="1"/>
</dbReference>
<evidence type="ECO:0000256" key="1">
    <source>
        <dbReference type="ARBA" id="ARBA00001957"/>
    </source>
</evidence>
<proteinExistence type="inferred from homology"/>
<dbReference type="SUPFAM" id="SSF47336">
    <property type="entry name" value="ACP-like"/>
    <property type="match status" value="2"/>
</dbReference>
<keyword evidence="12" id="KW-1185">Reference proteome</keyword>
<dbReference type="PANTHER" id="PTHR45527:SF10">
    <property type="entry name" value="PYOCHELIN SYNTHASE PCHF"/>
    <property type="match status" value="1"/>
</dbReference>
<reference evidence="11 12" key="1">
    <citation type="submission" date="2024-03" db="EMBL/GenBank/DDBJ databases">
        <title>Draft genome sequence of Pseudonocardia carboxydivorans JCM 14827.</title>
        <authorList>
            <person name="Duangmal K."/>
        </authorList>
    </citation>
    <scope>NUCLEOTIDE SEQUENCE [LARGE SCALE GENOMIC DNA]</scope>
    <source>
        <strain evidence="11 12">JCM 14827</strain>
    </source>
</reference>
<evidence type="ECO:0000256" key="4">
    <source>
        <dbReference type="ARBA" id="ARBA00016743"/>
    </source>
</evidence>
<comment type="cofactor">
    <cofactor evidence="1">
        <name>pantetheine 4'-phosphate</name>
        <dbReference type="ChEBI" id="CHEBI:47942"/>
    </cofactor>
</comment>
<dbReference type="Gene3D" id="3.30.559.30">
    <property type="entry name" value="Nonribosomal peptide synthetase, condensation domain"/>
    <property type="match status" value="1"/>
</dbReference>
<dbReference type="InterPro" id="IPR001242">
    <property type="entry name" value="Condensation_dom"/>
</dbReference>
<evidence type="ECO:0000259" key="10">
    <source>
        <dbReference type="PROSITE" id="PS50075"/>
    </source>
</evidence>
<dbReference type="CDD" id="cd19535">
    <property type="entry name" value="Cyc_NRPS"/>
    <property type="match status" value="1"/>
</dbReference>
<evidence type="ECO:0000256" key="6">
    <source>
        <dbReference type="ARBA" id="ARBA00022553"/>
    </source>
</evidence>
<evidence type="ECO:0000256" key="3">
    <source>
        <dbReference type="ARBA" id="ARBA00007380"/>
    </source>
</evidence>
<dbReference type="Pfam" id="PF00550">
    <property type="entry name" value="PP-binding"/>
    <property type="match status" value="2"/>
</dbReference>
<dbReference type="InterPro" id="IPR023213">
    <property type="entry name" value="CAT-like_dom_sf"/>
</dbReference>
<gene>
    <name evidence="11" type="ORF">WG925_24335</name>
</gene>
<keyword evidence="5" id="KW-0596">Phosphopantetheine</keyword>
<dbReference type="Pfam" id="PF00668">
    <property type="entry name" value="Condensation"/>
    <property type="match status" value="1"/>
</dbReference>
<dbReference type="InterPro" id="IPR036736">
    <property type="entry name" value="ACP-like_sf"/>
</dbReference>
<dbReference type="InterPro" id="IPR009081">
    <property type="entry name" value="PP-bd_ACP"/>
</dbReference>
<dbReference type="SUPFAM" id="SSF52777">
    <property type="entry name" value="CoA-dependent acyltransferases"/>
    <property type="match status" value="2"/>
</dbReference>
<dbReference type="InterPro" id="IPR000873">
    <property type="entry name" value="AMP-dep_synth/lig_dom"/>
</dbReference>
<evidence type="ECO:0000256" key="9">
    <source>
        <dbReference type="SAM" id="MobiDB-lite"/>
    </source>
</evidence>
<evidence type="ECO:0000256" key="2">
    <source>
        <dbReference type="ARBA" id="ARBA00005102"/>
    </source>
</evidence>
<comment type="caution">
    <text evidence="11">The sequence shown here is derived from an EMBL/GenBank/DDBJ whole genome shotgun (WGS) entry which is preliminary data.</text>
</comment>
<dbReference type="Pfam" id="PF13193">
    <property type="entry name" value="AMP-binding_C"/>
    <property type="match status" value="1"/>
</dbReference>
<dbReference type="EMBL" id="JBBPIX010000018">
    <property type="protein sequence ID" value="MEK6466881.1"/>
    <property type="molecule type" value="Genomic_DNA"/>
</dbReference>
<name>A0ABU9AKC3_PSEA5</name>
<protein>
    <recommendedName>
        <fullName evidence="4">Phenyloxazoline synthase MbtB</fullName>
    </recommendedName>
    <alternativeName>
        <fullName evidence="8">Mycobactin synthetase protein B</fullName>
    </alternativeName>
</protein>
<dbReference type="Gene3D" id="3.30.300.30">
    <property type="match status" value="1"/>
</dbReference>
<sequence>MSPVSTDELRELIAGLVDEEPEDVGDDDDLFELGLQSIALMRLVSRWRDDGFDVGFGDLAARPTVAAWAALLARRPDADPATDGPDDRPTGAGRPAGTDGDAEFGLALLQHAYWAGRDPAQPLGGVAPHLYLEFDGPGLDPDRLAAALRRLVDRHPMLRARITDNGRQEILPATGQGAPAVHDLRTVDDAERAERLAATRDAMSHEMLAIERGEVFRVAVSLLPDGARLHVDVDMVAADAVSFRVLLADLARCYEQCLDAPETEPIGVTYREYLQARPGARQAASAAARAYWEGRAAELPGAPELPALEHGTGRPRAQRLAFTLAGDERDAVFAACRRHGLTAAAVIATAYAEVVGAWSAQPRFVVNVPLFDRDPVHPEIDRVVGDFTGSVLLEVDLTTPATFLERARIVQHRLHSDAEHAAFSGVEVLRELGRRAGEQVLAPVVFTSGLNLGELFDERARALFGDPVWMISQGPQVLLDAQITEVGGQLLVNWDVRADLLPDGVGEAMFAAFSRLVRGLGEERTWSVPVPALLPAGQLAVRERVNTTAALPPARPLHHDFFTGAAARGDAPAVVAGSGVLGHAELADRALRVAAGLRERGVAPGEPVAVTLPRGPEQVVAVLGVLAAGGTYVPLGVEQPSARVERIRAVSGHRWAITAEPGEDRVTLAELLAHAPLPEAAVPDPEQIAYLLFTSGSTGEPKGVEVPHRAAVATLDDLVRRYRIGSGDRTLAVSALDFDLSVFDLFAVLGTGGAVVVLPEGAQRDPDHWAGAVREHGVTILNCVPALLDALLATGHDLGPTLRQVLLGGDRVGTDLPGRLRERVPGCGFAGLGGTTETAIHSTVTEVGDGPGAVDPDWRCVPYGTPLDGVALRVVDHLGRDAPDHVPGELWIGGAGVAHGYRGDPDRSADRFLTLDGRRWYRTGDLARYRADGTVEFLGRRDDQVKLNGFRVELGEVEAATAAVDGVARAVAVVVGDAVLAVAVHGTADPDAVAAALPEALPPHMVPRAVVALDRVPLTTNGKIDRRAVRAAVAERVAAGADRVEPGSALERVVARVWAQVLEHDGPVGVETPLFALGGDSVLVTVIVSQLRELLDTDAVSARTVFAHPTVRELCRALREQEPERVDAVAEVVDEIESLAEDDLDRALAER</sequence>
<keyword evidence="6" id="KW-0597">Phosphoprotein</keyword>
<dbReference type="PROSITE" id="PS00455">
    <property type="entry name" value="AMP_BINDING"/>
    <property type="match status" value="1"/>
</dbReference>